<dbReference type="InterPro" id="IPR020574">
    <property type="entry name" value="Ribosomal_uS9_CS"/>
</dbReference>
<evidence type="ECO:0000256" key="4">
    <source>
        <dbReference type="RuleBase" id="RU003815"/>
    </source>
</evidence>
<dbReference type="GO" id="GO:0003735">
    <property type="term" value="F:structural constituent of ribosome"/>
    <property type="evidence" value="ECO:0007669"/>
    <property type="project" value="InterPro"/>
</dbReference>
<dbReference type="NCBIfam" id="NF001099">
    <property type="entry name" value="PRK00132.1"/>
    <property type="match status" value="1"/>
</dbReference>
<protein>
    <recommendedName>
        <fullName evidence="5">30S ribosomal protein S9</fullName>
    </recommendedName>
</protein>
<evidence type="ECO:0000256" key="3">
    <source>
        <dbReference type="ARBA" id="ARBA00023274"/>
    </source>
</evidence>
<accession>A0A478FPS9</accession>
<dbReference type="InterPro" id="IPR023035">
    <property type="entry name" value="Ribosomal_uS9_bac/plastid"/>
</dbReference>
<evidence type="ECO:0000256" key="1">
    <source>
        <dbReference type="ARBA" id="ARBA00005251"/>
    </source>
</evidence>
<dbReference type="Proteomes" id="UP000324831">
    <property type="component" value="Unassembled WGS sequence"/>
</dbReference>
<dbReference type="InterPro" id="IPR000754">
    <property type="entry name" value="Ribosomal_uS9"/>
</dbReference>
<proteinExistence type="inferred from homology"/>
<dbReference type="GO" id="GO:0006412">
    <property type="term" value="P:translation"/>
    <property type="evidence" value="ECO:0007669"/>
    <property type="project" value="InterPro"/>
</dbReference>
<evidence type="ECO:0000313" key="7">
    <source>
        <dbReference type="Proteomes" id="UP000324831"/>
    </source>
</evidence>
<dbReference type="InterPro" id="IPR014721">
    <property type="entry name" value="Ribsml_uS5_D2-typ_fold_subgr"/>
</dbReference>
<dbReference type="RefSeq" id="WP_216083493.1">
    <property type="nucleotide sequence ID" value="NZ_CACTIB010000031.1"/>
</dbReference>
<dbReference type="PROSITE" id="PS00360">
    <property type="entry name" value="RIBOSOMAL_S9"/>
    <property type="match status" value="1"/>
</dbReference>
<dbReference type="GO" id="GO:0003723">
    <property type="term" value="F:RNA binding"/>
    <property type="evidence" value="ECO:0007669"/>
    <property type="project" value="TreeGrafter"/>
</dbReference>
<dbReference type="EMBL" id="BIMN01000002">
    <property type="protein sequence ID" value="GCE63431.1"/>
    <property type="molecule type" value="Genomic_DNA"/>
</dbReference>
<dbReference type="PANTHER" id="PTHR21569:SF1">
    <property type="entry name" value="SMALL RIBOSOMAL SUBUNIT PROTEIN US9M"/>
    <property type="match status" value="1"/>
</dbReference>
<dbReference type="PANTHER" id="PTHR21569">
    <property type="entry name" value="RIBOSOMAL PROTEIN S9"/>
    <property type="match status" value="1"/>
</dbReference>
<sequence>MSAERKYFGFGNRKESVAKVHLMAGTGKITLWTGNVANRKERDVKEYFCNDFLIDGFLYPLKLVGKKDSLDINLFVKGGGKCAQADAVKLGIARALLEIDPSFKPILRTYNLLTQDKRFKERKKVGKMGARRSPQFTKR</sequence>
<comment type="similarity">
    <text evidence="1 4">Belongs to the universal ribosomal protein uS9 family.</text>
</comment>
<gene>
    <name evidence="6" type="primary">rpsI</name>
    <name evidence="6" type="ORF">MHSWG343_04280</name>
</gene>
<dbReference type="InterPro" id="IPR020568">
    <property type="entry name" value="Ribosomal_Su5_D2-typ_SF"/>
</dbReference>
<organism evidence="6 7">
    <name type="scientific">Candidatus Mycoplasma haematohominis</name>
    <dbReference type="NCBI Taxonomy" id="1494318"/>
    <lineage>
        <taxon>Bacteria</taxon>
        <taxon>Bacillati</taxon>
        <taxon>Mycoplasmatota</taxon>
        <taxon>Mollicutes</taxon>
        <taxon>Mycoplasmataceae</taxon>
        <taxon>Mycoplasma</taxon>
    </lineage>
</organism>
<evidence type="ECO:0000313" key="6">
    <source>
        <dbReference type="EMBL" id="GCE63431.1"/>
    </source>
</evidence>
<reference evidence="6 7" key="1">
    <citation type="submission" date="2019-01" db="EMBL/GenBank/DDBJ databases">
        <title>Draft genome sequences of Candidatus Mycoplasma haemohominis SWG34-3 identified from a patient with pyrexia, anemia and liver dysfunction.</title>
        <authorList>
            <person name="Sekizuka T."/>
            <person name="Hattori N."/>
            <person name="Katano H."/>
            <person name="Takuma T."/>
            <person name="Ito T."/>
            <person name="Arai N."/>
            <person name="Yanai R."/>
            <person name="Ishii S."/>
            <person name="Miura Y."/>
            <person name="Tokunaga T."/>
            <person name="Watanabe H."/>
            <person name="Nomura N."/>
            <person name="Eguchi J."/>
            <person name="Arai T."/>
            <person name="Hasegawa H."/>
            <person name="Nakamaki T."/>
            <person name="Wakita T."/>
            <person name="Niki Y."/>
            <person name="Kuroda M."/>
        </authorList>
    </citation>
    <scope>NUCLEOTIDE SEQUENCE [LARGE SCALE GENOMIC DNA]</scope>
    <source>
        <strain evidence="6">SWG34-3</strain>
    </source>
</reference>
<keyword evidence="2 4" id="KW-0689">Ribosomal protein</keyword>
<dbReference type="SUPFAM" id="SSF54211">
    <property type="entry name" value="Ribosomal protein S5 domain 2-like"/>
    <property type="match status" value="1"/>
</dbReference>
<evidence type="ECO:0000256" key="2">
    <source>
        <dbReference type="ARBA" id="ARBA00022980"/>
    </source>
</evidence>
<keyword evidence="3 4" id="KW-0687">Ribonucleoprotein</keyword>
<dbReference type="Pfam" id="PF00380">
    <property type="entry name" value="Ribosomal_S9"/>
    <property type="match status" value="1"/>
</dbReference>
<dbReference type="GO" id="GO:0022627">
    <property type="term" value="C:cytosolic small ribosomal subunit"/>
    <property type="evidence" value="ECO:0007669"/>
    <property type="project" value="TreeGrafter"/>
</dbReference>
<name>A0A478FPS9_9MOLU</name>
<dbReference type="Gene3D" id="3.30.230.10">
    <property type="match status" value="1"/>
</dbReference>
<evidence type="ECO:0000256" key="5">
    <source>
        <dbReference type="RuleBase" id="RU003816"/>
    </source>
</evidence>
<comment type="caution">
    <text evidence="6">The sequence shown here is derived from an EMBL/GenBank/DDBJ whole genome shotgun (WGS) entry which is preliminary data.</text>
</comment>
<dbReference type="AlphaFoldDB" id="A0A478FPS9"/>